<dbReference type="Proteomes" id="UP001295469">
    <property type="component" value="Chromosome A08"/>
</dbReference>
<keyword evidence="1" id="KW-1133">Transmembrane helix</keyword>
<protein>
    <submittedName>
        <fullName evidence="2">(rape) hypothetical protein</fullName>
    </submittedName>
</protein>
<dbReference type="EMBL" id="HG994362">
    <property type="protein sequence ID" value="CAF2218907.1"/>
    <property type="molecule type" value="Genomic_DNA"/>
</dbReference>
<name>A0A816ZQF6_BRANA</name>
<evidence type="ECO:0000256" key="1">
    <source>
        <dbReference type="SAM" id="Phobius"/>
    </source>
</evidence>
<accession>A0A816ZQF6</accession>
<reference evidence="2" key="1">
    <citation type="submission" date="2021-01" db="EMBL/GenBank/DDBJ databases">
        <authorList>
            <consortium name="Genoscope - CEA"/>
            <person name="William W."/>
        </authorList>
    </citation>
    <scope>NUCLEOTIDE SEQUENCE</scope>
</reference>
<keyword evidence="1" id="KW-0812">Transmembrane</keyword>
<proteinExistence type="predicted"/>
<gene>
    <name evidence="2" type="ORF">DARMORV10_A08P04850.1</name>
</gene>
<dbReference type="AlphaFoldDB" id="A0A816ZQF6"/>
<evidence type="ECO:0000313" key="2">
    <source>
        <dbReference type="EMBL" id="CAF2218907.1"/>
    </source>
</evidence>
<keyword evidence="1" id="KW-0472">Membrane</keyword>
<feature type="transmembrane region" description="Helical" evidence="1">
    <location>
        <begin position="16"/>
        <end position="33"/>
    </location>
</feature>
<organism evidence="2">
    <name type="scientific">Brassica napus</name>
    <name type="common">Rape</name>
    <dbReference type="NCBI Taxonomy" id="3708"/>
    <lineage>
        <taxon>Eukaryota</taxon>
        <taxon>Viridiplantae</taxon>
        <taxon>Streptophyta</taxon>
        <taxon>Embryophyta</taxon>
        <taxon>Tracheophyta</taxon>
        <taxon>Spermatophyta</taxon>
        <taxon>Magnoliopsida</taxon>
        <taxon>eudicotyledons</taxon>
        <taxon>Gunneridae</taxon>
        <taxon>Pentapetalae</taxon>
        <taxon>rosids</taxon>
        <taxon>malvids</taxon>
        <taxon>Brassicales</taxon>
        <taxon>Brassicaceae</taxon>
        <taxon>Brassiceae</taxon>
        <taxon>Brassica</taxon>
    </lineage>
</organism>
<sequence>MKYCSVRLEHDRPTDLIYILLLQQIILIILVSFEDQLIVLFF</sequence>